<keyword evidence="6" id="KW-1185">Reference proteome</keyword>
<evidence type="ECO:0000256" key="1">
    <source>
        <dbReference type="ARBA" id="ARBA00009717"/>
    </source>
</evidence>
<feature type="domain" description="Bacterial phospholipase C C-terminal" evidence="4">
    <location>
        <begin position="517"/>
        <end position="601"/>
    </location>
</feature>
<dbReference type="InterPro" id="IPR006311">
    <property type="entry name" value="TAT_signal"/>
</dbReference>
<keyword evidence="3" id="KW-0378">Hydrolase</keyword>
<protein>
    <recommendedName>
        <fullName evidence="2">phospholipase C</fullName>
        <ecNumber evidence="2">3.1.4.3</ecNumber>
    </recommendedName>
</protein>
<dbReference type="PROSITE" id="PS51318">
    <property type="entry name" value="TAT"/>
    <property type="match status" value="1"/>
</dbReference>
<dbReference type="AlphaFoldDB" id="I3ZIQ7"/>
<comment type="similarity">
    <text evidence="1">Belongs to the bacterial phospholipase C family.</text>
</comment>
<dbReference type="PANTHER" id="PTHR31956:SF1">
    <property type="entry name" value="NON-SPECIFIC PHOSPHOLIPASE C1"/>
    <property type="match status" value="1"/>
</dbReference>
<reference evidence="5 6" key="1">
    <citation type="submission" date="2012-06" db="EMBL/GenBank/DDBJ databases">
        <title>Complete genome of Terriglobus roseus DSM 18391.</title>
        <authorList>
            <consortium name="US DOE Joint Genome Institute (JGI-PGF)"/>
            <person name="Lucas S."/>
            <person name="Copeland A."/>
            <person name="Lapidus A."/>
            <person name="Glavina del Rio T."/>
            <person name="Dalin E."/>
            <person name="Tice H."/>
            <person name="Bruce D."/>
            <person name="Goodwin L."/>
            <person name="Pitluck S."/>
            <person name="Peters L."/>
            <person name="Mikhailova N."/>
            <person name="Munk A.C.C."/>
            <person name="Kyrpides N."/>
            <person name="Mavromatis K."/>
            <person name="Ivanova N."/>
            <person name="Brettin T."/>
            <person name="Detter J.C."/>
            <person name="Han C."/>
            <person name="Larimer F."/>
            <person name="Land M."/>
            <person name="Hauser L."/>
            <person name="Markowitz V."/>
            <person name="Cheng J.-F."/>
            <person name="Hugenholtz P."/>
            <person name="Woyke T."/>
            <person name="Wu D."/>
            <person name="Brambilla E."/>
            <person name="Klenk H.-P."/>
            <person name="Eisen J.A."/>
        </authorList>
    </citation>
    <scope>NUCLEOTIDE SEQUENCE [LARGE SCALE GENOMIC DNA]</scope>
    <source>
        <strain evidence="6">DSM 18391 / NRRL B-41598 / KBS 63</strain>
    </source>
</reference>
<dbReference type="HOGENOM" id="CLU_008770_1_0_0"/>
<dbReference type="RefSeq" id="WP_014786389.1">
    <property type="nucleotide sequence ID" value="NC_018014.1"/>
</dbReference>
<dbReference type="NCBIfam" id="TIGR03396">
    <property type="entry name" value="PC_PLC"/>
    <property type="match status" value="1"/>
</dbReference>
<dbReference type="GO" id="GO:0016042">
    <property type="term" value="P:lipid catabolic process"/>
    <property type="evidence" value="ECO:0007669"/>
    <property type="project" value="InterPro"/>
</dbReference>
<name>I3ZIQ7_TERRK</name>
<dbReference type="EMBL" id="CP003379">
    <property type="protein sequence ID" value="AFL89125.1"/>
    <property type="molecule type" value="Genomic_DNA"/>
</dbReference>
<dbReference type="InterPro" id="IPR017767">
    <property type="entry name" value="PC-PLC"/>
</dbReference>
<sequence>MTTRRDFLRTMAATAASASLVPPSIARAMQILPSHRTGTIRDVEHVVILMQENRSFDHYFGTMRGVRGFGDPRPALLPNSKPVWHQPVAGVHTKKYKDRGLHPDAKHVLPFYINPQRTTEFQAGTDHGWSSGHLAWNEGRWDQWINQKQDVLTMGHLRRQDLGYHYALADAFTLCDSYFCSVHGNTAPNRVYLWSGTIDAANAYGKRKNGPGLEERHHVNGYTWSTYPERLEKAGVSWKLYQGGSGVPGEPVDNYTDNSLEFFANYQVKEGADPNGRLVRNGVTDHTLREFREDIRKGQLSQVSWIVPPYKYSEHPEASPTDGAYYLSLVMDALTENPEVWSKTVFLINYDENDGLFDHVVPPMPPSSLQPGSRGMVSESLHASLQDEFVDVDRLTDKSHPLVPGADPGGRQPIGLGPRVPLFVVSPWSSGGWVNSQVFDHTSVLQFLEKRFRVDEPNISAWRRAVCGDLTSAFDFSNPGREKHQSFPAPKPIVSLHEPYSVPKDQVMPVQETGTRPSRALPYALTVNCHVEADRVWLELANRGKAGAAFYVYDRTDADAPPRRYTVAGGDTLKDFWMVPDGHRYDLAAYGPGGFLAHQAGIAHTSLPVVTVAADANRSLQVSVVSKDAAGQHLKLSESYTKFTKAQSVDVGANMSLPVDVSTSGGWYDLSIEIGALNQQPSVFRRYAGRIENGEHSHSDPFFSQA</sequence>
<dbReference type="STRING" id="926566.Terro_2890"/>
<dbReference type="PATRIC" id="fig|926566.3.peg.2880"/>
<dbReference type="PANTHER" id="PTHR31956">
    <property type="entry name" value="NON-SPECIFIC PHOSPHOLIPASE C4-RELATED"/>
    <property type="match status" value="1"/>
</dbReference>
<dbReference type="KEGG" id="trs:Terro_2890"/>
<dbReference type="CDD" id="cd16014">
    <property type="entry name" value="PLC"/>
    <property type="match status" value="1"/>
</dbReference>
<dbReference type="GO" id="GO:0034480">
    <property type="term" value="F:phosphatidylcholine phospholipase C activity"/>
    <property type="evidence" value="ECO:0007669"/>
    <property type="project" value="UniProtKB-EC"/>
</dbReference>
<evidence type="ECO:0000259" key="4">
    <source>
        <dbReference type="Pfam" id="PF05506"/>
    </source>
</evidence>
<dbReference type="InterPro" id="IPR008475">
    <property type="entry name" value="PLipase_C_C"/>
</dbReference>
<dbReference type="InterPro" id="IPR007312">
    <property type="entry name" value="Phosphoesterase"/>
</dbReference>
<evidence type="ECO:0000256" key="3">
    <source>
        <dbReference type="ARBA" id="ARBA00022801"/>
    </source>
</evidence>
<proteinExistence type="inferred from homology"/>
<evidence type="ECO:0000313" key="5">
    <source>
        <dbReference type="EMBL" id="AFL89125.1"/>
    </source>
</evidence>
<dbReference type="Pfam" id="PF05506">
    <property type="entry name" value="PLipase_C_C"/>
    <property type="match status" value="1"/>
</dbReference>
<evidence type="ECO:0000313" key="6">
    <source>
        <dbReference type="Proteomes" id="UP000006056"/>
    </source>
</evidence>
<dbReference type="eggNOG" id="COG3511">
    <property type="taxonomic scope" value="Bacteria"/>
</dbReference>
<dbReference type="Proteomes" id="UP000006056">
    <property type="component" value="Chromosome"/>
</dbReference>
<evidence type="ECO:0000256" key="2">
    <source>
        <dbReference type="ARBA" id="ARBA00012018"/>
    </source>
</evidence>
<dbReference type="EC" id="3.1.4.3" evidence="2"/>
<dbReference type="Pfam" id="PF04185">
    <property type="entry name" value="Phosphoesterase"/>
    <property type="match status" value="1"/>
</dbReference>
<dbReference type="OrthoDB" id="9770871at2"/>
<dbReference type="Gene3D" id="3.40.720.10">
    <property type="entry name" value="Alkaline Phosphatase, subunit A"/>
    <property type="match status" value="2"/>
</dbReference>
<dbReference type="InterPro" id="IPR017850">
    <property type="entry name" value="Alkaline_phosphatase_core_sf"/>
</dbReference>
<accession>I3ZIQ7</accession>
<organism evidence="5 6">
    <name type="scientific">Terriglobus roseus (strain DSM 18391 / NRRL B-41598 / KBS 63)</name>
    <dbReference type="NCBI Taxonomy" id="926566"/>
    <lineage>
        <taxon>Bacteria</taxon>
        <taxon>Pseudomonadati</taxon>
        <taxon>Acidobacteriota</taxon>
        <taxon>Terriglobia</taxon>
        <taxon>Terriglobales</taxon>
        <taxon>Acidobacteriaceae</taxon>
        <taxon>Terriglobus</taxon>
    </lineage>
</organism>
<gene>
    <name evidence="5" type="ordered locus">Terro_2890</name>
</gene>